<name>A0A9E2L6B1_9BACT</name>
<sequence length="408" mass="47464">MKRCLLKIIIAASCIFSFTNGRAQENTEQIEKKYQILIQSLKNQFSLKQAEVKIEADGFWYFLLIGKNDLLGVADQQGKIIIPTENTKIDYHTAEAAGINLFLAKDIKDKYKEFLYHYPKSEPAFHVQYGSFTESDKDTISLNVRPYHKFIQKTGQVSIDSLKYVKKVPGFWIVSQNKEIQQNNYGCTYSGSGGIGLLKTDGTVVLPPINQSISLGYLYQTDTPKNKARYKQCTFQRLNKEEVSTGGINLMDNQNSVPCMFNTVRMEEDSVGIIYWKVKRTKERDYERYHTDSSYTIRYQDKGEKLYEEYKYKEAISFYSNEGKELPWAKFYIGASYYYICLKQYISSKSLMSTLHNTSHKVYYNNIPYIKDFSKAQKALKEYLETRDNRFTSSAKKYLENIKKIQPQ</sequence>
<gene>
    <name evidence="2" type="ORF">H9789_08135</name>
</gene>
<keyword evidence="1" id="KW-0732">Signal</keyword>
<organism evidence="2 3">
    <name type="scientific">Candidatus Paraprevotella stercoravium</name>
    <dbReference type="NCBI Taxonomy" id="2838725"/>
    <lineage>
        <taxon>Bacteria</taxon>
        <taxon>Pseudomonadati</taxon>
        <taxon>Bacteroidota</taxon>
        <taxon>Bacteroidia</taxon>
        <taxon>Bacteroidales</taxon>
        <taxon>Prevotellaceae</taxon>
        <taxon>Paraprevotella</taxon>
    </lineage>
</organism>
<proteinExistence type="predicted"/>
<accession>A0A9E2L6B1</accession>
<reference evidence="2" key="2">
    <citation type="submission" date="2021-04" db="EMBL/GenBank/DDBJ databases">
        <authorList>
            <person name="Gilroy R."/>
        </authorList>
    </citation>
    <scope>NUCLEOTIDE SEQUENCE</scope>
    <source>
        <strain evidence="2">G3-2149</strain>
    </source>
</reference>
<feature type="signal peptide" evidence="1">
    <location>
        <begin position="1"/>
        <end position="23"/>
    </location>
</feature>
<dbReference type="AlphaFoldDB" id="A0A9E2L6B1"/>
<evidence type="ECO:0000313" key="3">
    <source>
        <dbReference type="Proteomes" id="UP000823865"/>
    </source>
</evidence>
<comment type="caution">
    <text evidence="2">The sequence shown here is derived from an EMBL/GenBank/DDBJ whole genome shotgun (WGS) entry which is preliminary data.</text>
</comment>
<evidence type="ECO:0000313" key="2">
    <source>
        <dbReference type="EMBL" id="MBU3853766.1"/>
    </source>
</evidence>
<feature type="chain" id="PRO_5039534453" evidence="1">
    <location>
        <begin position="24"/>
        <end position="408"/>
    </location>
</feature>
<protein>
    <submittedName>
        <fullName evidence="2">Uncharacterized protein</fullName>
    </submittedName>
</protein>
<evidence type="ECO:0000256" key="1">
    <source>
        <dbReference type="SAM" id="SignalP"/>
    </source>
</evidence>
<dbReference type="EMBL" id="JAHLFU010000175">
    <property type="protein sequence ID" value="MBU3853766.1"/>
    <property type="molecule type" value="Genomic_DNA"/>
</dbReference>
<dbReference type="Proteomes" id="UP000823865">
    <property type="component" value="Unassembled WGS sequence"/>
</dbReference>
<reference evidence="2" key="1">
    <citation type="journal article" date="2021" name="PeerJ">
        <title>Extensive microbial diversity within the chicken gut microbiome revealed by metagenomics and culture.</title>
        <authorList>
            <person name="Gilroy R."/>
            <person name="Ravi A."/>
            <person name="Getino M."/>
            <person name="Pursley I."/>
            <person name="Horton D.L."/>
            <person name="Alikhan N.F."/>
            <person name="Baker D."/>
            <person name="Gharbi K."/>
            <person name="Hall N."/>
            <person name="Watson M."/>
            <person name="Adriaenssens E.M."/>
            <person name="Foster-Nyarko E."/>
            <person name="Jarju S."/>
            <person name="Secka A."/>
            <person name="Antonio M."/>
            <person name="Oren A."/>
            <person name="Chaudhuri R.R."/>
            <person name="La Ragione R."/>
            <person name="Hildebrand F."/>
            <person name="Pallen M.J."/>
        </authorList>
    </citation>
    <scope>NUCLEOTIDE SEQUENCE</scope>
    <source>
        <strain evidence="2">G3-2149</strain>
    </source>
</reference>